<proteinExistence type="predicted"/>
<keyword evidence="5" id="KW-0255">Endonuclease</keyword>
<evidence type="ECO:0000256" key="7">
    <source>
        <dbReference type="ARBA" id="ARBA00022918"/>
    </source>
</evidence>
<comment type="caution">
    <text evidence="12">The sequence shown here is derived from an EMBL/GenBank/DDBJ whole genome shotgun (WGS) entry which is preliminary data.</text>
</comment>
<feature type="domain" description="Integrase zinc-binding" evidence="11">
    <location>
        <begin position="965"/>
        <end position="1021"/>
    </location>
</feature>
<dbReference type="InterPro" id="IPR000477">
    <property type="entry name" value="RT_dom"/>
</dbReference>
<dbReference type="GO" id="GO:0042575">
    <property type="term" value="C:DNA polymerase complex"/>
    <property type="evidence" value="ECO:0007669"/>
    <property type="project" value="UniProtKB-ARBA"/>
</dbReference>
<dbReference type="GO" id="GO:0003964">
    <property type="term" value="F:RNA-directed DNA polymerase activity"/>
    <property type="evidence" value="ECO:0007669"/>
    <property type="project" value="UniProtKB-KW"/>
</dbReference>
<dbReference type="AlphaFoldDB" id="A0A8X7BJF0"/>
<dbReference type="FunFam" id="3.10.20.370:FF:000001">
    <property type="entry name" value="Retrovirus-related Pol polyprotein from transposon 17.6-like protein"/>
    <property type="match status" value="1"/>
</dbReference>
<keyword evidence="6" id="KW-0378">Hydrolase</keyword>
<dbReference type="InterPro" id="IPR041373">
    <property type="entry name" value="RT_RNaseH"/>
</dbReference>
<dbReference type="InterPro" id="IPR036397">
    <property type="entry name" value="RNaseH_sf"/>
</dbReference>
<dbReference type="Pfam" id="PF17917">
    <property type="entry name" value="RT_RNaseH"/>
    <property type="match status" value="1"/>
</dbReference>
<evidence type="ECO:0000259" key="10">
    <source>
        <dbReference type="Pfam" id="PF17917"/>
    </source>
</evidence>
<protein>
    <recommendedName>
        <fullName evidence="1">RNA-directed DNA polymerase</fullName>
        <ecNumber evidence="1">2.7.7.49</ecNumber>
    </recommendedName>
</protein>
<dbReference type="PANTHER" id="PTHR37984:SF5">
    <property type="entry name" value="PROTEIN NYNRIN-LIKE"/>
    <property type="match status" value="1"/>
</dbReference>
<organism evidence="12 13">
    <name type="scientific">Trichonephila clavipes</name>
    <name type="common">Golden silk orbweaver</name>
    <name type="synonym">Nephila clavipes</name>
    <dbReference type="NCBI Taxonomy" id="2585209"/>
    <lineage>
        <taxon>Eukaryota</taxon>
        <taxon>Metazoa</taxon>
        <taxon>Ecdysozoa</taxon>
        <taxon>Arthropoda</taxon>
        <taxon>Chelicerata</taxon>
        <taxon>Arachnida</taxon>
        <taxon>Araneae</taxon>
        <taxon>Araneomorphae</taxon>
        <taxon>Entelegynae</taxon>
        <taxon>Araneoidea</taxon>
        <taxon>Nephilidae</taxon>
        <taxon>Trichonephila</taxon>
    </lineage>
</organism>
<accession>A0A8X7BJF0</accession>
<dbReference type="Proteomes" id="UP000887159">
    <property type="component" value="Unassembled WGS sequence"/>
</dbReference>
<dbReference type="SUPFAM" id="SSF56672">
    <property type="entry name" value="DNA/RNA polymerases"/>
    <property type="match status" value="1"/>
</dbReference>
<dbReference type="GO" id="GO:0016787">
    <property type="term" value="F:hydrolase activity"/>
    <property type="evidence" value="ECO:0007669"/>
    <property type="project" value="UniProtKB-KW"/>
</dbReference>
<dbReference type="InterPro" id="IPR012337">
    <property type="entry name" value="RNaseH-like_sf"/>
</dbReference>
<dbReference type="Pfam" id="PF00078">
    <property type="entry name" value="RVT_1"/>
    <property type="match status" value="1"/>
</dbReference>
<evidence type="ECO:0000256" key="8">
    <source>
        <dbReference type="SAM" id="MobiDB-lite"/>
    </source>
</evidence>
<keyword evidence="7" id="KW-0695">RNA-directed DNA polymerase</keyword>
<evidence type="ECO:0000256" key="6">
    <source>
        <dbReference type="ARBA" id="ARBA00022801"/>
    </source>
</evidence>
<dbReference type="PANTHER" id="PTHR37984">
    <property type="entry name" value="PROTEIN CBG26694"/>
    <property type="match status" value="1"/>
</dbReference>
<keyword evidence="13" id="KW-1185">Reference proteome</keyword>
<dbReference type="FunFam" id="1.10.340.70:FF:000001">
    <property type="entry name" value="Retrovirus-related Pol polyprotein from transposon gypsy-like Protein"/>
    <property type="match status" value="1"/>
</dbReference>
<evidence type="ECO:0000259" key="11">
    <source>
        <dbReference type="Pfam" id="PF17921"/>
    </source>
</evidence>
<dbReference type="EMBL" id="BMAU01021403">
    <property type="protein sequence ID" value="GFY32642.1"/>
    <property type="molecule type" value="Genomic_DNA"/>
</dbReference>
<dbReference type="SUPFAM" id="SSF53098">
    <property type="entry name" value="Ribonuclease H-like"/>
    <property type="match status" value="1"/>
</dbReference>
<dbReference type="Pfam" id="PF17921">
    <property type="entry name" value="Integrase_H2C2"/>
    <property type="match status" value="1"/>
</dbReference>
<evidence type="ECO:0000313" key="13">
    <source>
        <dbReference type="Proteomes" id="UP000887159"/>
    </source>
</evidence>
<keyword evidence="4" id="KW-0540">Nuclease</keyword>
<dbReference type="Gene3D" id="3.10.10.10">
    <property type="entry name" value="HIV Type 1 Reverse Transcriptase, subunit A, domain 1"/>
    <property type="match status" value="1"/>
</dbReference>
<dbReference type="GO" id="GO:0004519">
    <property type="term" value="F:endonuclease activity"/>
    <property type="evidence" value="ECO:0007669"/>
    <property type="project" value="UniProtKB-KW"/>
</dbReference>
<feature type="domain" description="Reverse transcriptase RNase H-like" evidence="10">
    <location>
        <begin position="767"/>
        <end position="870"/>
    </location>
</feature>
<feature type="region of interest" description="Disordered" evidence="8">
    <location>
        <begin position="1"/>
        <end position="35"/>
    </location>
</feature>
<dbReference type="FunFam" id="3.30.70.270:FF:000020">
    <property type="entry name" value="Transposon Tf2-6 polyprotein-like Protein"/>
    <property type="match status" value="1"/>
</dbReference>
<dbReference type="GO" id="GO:0003676">
    <property type="term" value="F:nucleic acid binding"/>
    <property type="evidence" value="ECO:0007669"/>
    <property type="project" value="InterPro"/>
</dbReference>
<dbReference type="Gene3D" id="1.10.340.70">
    <property type="match status" value="1"/>
</dbReference>
<name>A0A8X7BJF0_TRICX</name>
<dbReference type="CDD" id="cd01647">
    <property type="entry name" value="RT_LTR"/>
    <property type="match status" value="1"/>
</dbReference>
<keyword evidence="3" id="KW-0548">Nucleotidyltransferase</keyword>
<dbReference type="InterPro" id="IPR043502">
    <property type="entry name" value="DNA/RNA_pol_sf"/>
</dbReference>
<reference evidence="12" key="1">
    <citation type="submission" date="2020-08" db="EMBL/GenBank/DDBJ databases">
        <title>Multicomponent nature underlies the extraordinary mechanical properties of spider dragline silk.</title>
        <authorList>
            <person name="Kono N."/>
            <person name="Nakamura H."/>
            <person name="Mori M."/>
            <person name="Yoshida Y."/>
            <person name="Ohtoshi R."/>
            <person name="Malay A.D."/>
            <person name="Moran D.A.P."/>
            <person name="Tomita M."/>
            <person name="Numata K."/>
            <person name="Arakawa K."/>
        </authorList>
    </citation>
    <scope>NUCLEOTIDE SEQUENCE</scope>
</reference>
<dbReference type="InterPro" id="IPR050951">
    <property type="entry name" value="Retrovirus_Pol_polyprotein"/>
</dbReference>
<evidence type="ECO:0000256" key="4">
    <source>
        <dbReference type="ARBA" id="ARBA00022722"/>
    </source>
</evidence>
<gene>
    <name evidence="12" type="primary">pol</name>
    <name evidence="12" type="ORF">TNCV_673971</name>
</gene>
<evidence type="ECO:0000259" key="9">
    <source>
        <dbReference type="Pfam" id="PF00078"/>
    </source>
</evidence>
<sequence length="1092" mass="125556">MLQTTTSERGADDVTEGYRQTECRRKRVEERQSNPPWGNAAGEFSVFRHPNTHYFDQRHVHFHDSAFCDNYAAPRHSATVPQRTSRGRENAAGFRHFEDHNKFTLLEANFSKFAYGLTLKALCPTNLEKQNVKLVLKIFNNFVIQGLQLLGEQHKLISYETTSIFISLICTWCKTVNVKTTLKGQHLLDPYQQLIALSPDNQTCEFLHKILSWLDSWKGKNCTTGTITKETHLAFIHTTYALLEMSKYCINELKFQYFLPGKIQTDALESRFGKYRTLSGSQYLISIRQLYEVEAKLRMQNFLPLTLVSNTYGQLNLKDIHLEDSCNENPLKSSLLHNFNITLSEKDFHDAQPYLPVLTYLAGVCARAALKKLKCDFCSKSLVLNKSFELNSNYDLIRNLDRGSLLCPSPDVVTAVLYNYKIVQKLLSNDYENMFLKQNNQRQIASEISISLINSNEFMHGLDNKIKNRLFQLLISHKSAFARSTVELSAAATEHHRINLQHDYPIKCPIYKIPFNLRNEFRRQIADLEKAGIISKSNSQYNTPALFVKQKEKLRLVLDFRKLNEITLTQDFVIPTLDDILHEILGSNYFSALDMKSAFNQIQLHFADRHKTAFSTPDGDKYEFNRLCFGLKNSPKAFPSIAQEVLGDLLHNGALIYIDIILFTKTIDEHFELLVTPEGILIDKDKFVSINDFPVPTDQKQIKSFLGCCNFYRRCIKNFAKRALPLTNLLRKDTPFEWTSETQEAFDDIKEAILNPPVCVCVLALPDPNAELQITTDASSRGIGAVLEQKYPNSEVKPLYFFSKKLNPSQSKYNATVLEFFAIYTALNFFRPFLLGRKFKVFTDHKPLAGFLSNKNPSKILRWKLALEEFNYDIDYIRGSLNSVADHLSRCINNITIALPESKDLIKMQHEDPVLSLIIQKIDQNDVSPQVNKYFINGEGLLCHLSKRPSRSPKSNTTRKQVCFPHCLRARILESIHSEYGGHLKFFKTYHRLSENFFWQNMYKDTKNFVRSCTVCLSRKNAFKISSAPHQPVEQNQEPGETCHIDIFGPLMTTPKGNSYVFSMIDAFSKYIHIVPLPDIKWSTICKAFFDN</sequence>
<evidence type="ECO:0000256" key="5">
    <source>
        <dbReference type="ARBA" id="ARBA00022759"/>
    </source>
</evidence>
<dbReference type="InterPro" id="IPR043128">
    <property type="entry name" value="Rev_trsase/Diguanyl_cyclase"/>
</dbReference>
<feature type="domain" description="Reverse transcriptase" evidence="9">
    <location>
        <begin position="549"/>
        <end position="674"/>
    </location>
</feature>
<keyword evidence="2" id="KW-0808">Transferase</keyword>
<dbReference type="Gene3D" id="3.30.420.10">
    <property type="entry name" value="Ribonuclease H-like superfamily/Ribonuclease H"/>
    <property type="match status" value="1"/>
</dbReference>
<dbReference type="InterPro" id="IPR041588">
    <property type="entry name" value="Integrase_H2C2"/>
</dbReference>
<dbReference type="CDD" id="cd09274">
    <property type="entry name" value="RNase_HI_RT_Ty3"/>
    <property type="match status" value="1"/>
</dbReference>
<evidence type="ECO:0000256" key="2">
    <source>
        <dbReference type="ARBA" id="ARBA00022679"/>
    </source>
</evidence>
<feature type="compositionally biased region" description="Basic and acidic residues" evidence="8">
    <location>
        <begin position="19"/>
        <end position="32"/>
    </location>
</feature>
<evidence type="ECO:0000256" key="3">
    <source>
        <dbReference type="ARBA" id="ARBA00022695"/>
    </source>
</evidence>
<dbReference type="EC" id="2.7.7.49" evidence="1"/>
<evidence type="ECO:0000256" key="1">
    <source>
        <dbReference type="ARBA" id="ARBA00012493"/>
    </source>
</evidence>
<evidence type="ECO:0000313" key="12">
    <source>
        <dbReference type="EMBL" id="GFY32642.1"/>
    </source>
</evidence>
<dbReference type="Gene3D" id="3.30.70.270">
    <property type="match status" value="2"/>
</dbReference>